<dbReference type="GO" id="GO:0004865">
    <property type="term" value="F:protein serine/threonine phosphatase inhibitor activity"/>
    <property type="evidence" value="ECO:0007669"/>
    <property type="project" value="UniProtKB-UniRule"/>
</dbReference>
<dbReference type="Pfam" id="PF07491">
    <property type="entry name" value="PPI_Ypi1"/>
    <property type="match status" value="1"/>
</dbReference>
<reference evidence="5" key="1">
    <citation type="submission" date="2019-03" db="EMBL/GenBank/DDBJ databases">
        <title>Snf2 controls pulcherriminic acid biosynthesis and connects pigmentation and antifungal activity of the yeast Metschnikowia pulcherrima.</title>
        <authorList>
            <person name="Gore-Lloyd D."/>
            <person name="Sumann I."/>
            <person name="Brachmann A.O."/>
            <person name="Schneeberger K."/>
            <person name="Ortiz-Merino R.A."/>
            <person name="Moreno-Beltran M."/>
            <person name="Schlaefli M."/>
            <person name="Kirner P."/>
            <person name="Santos Kron A."/>
            <person name="Wolfe K.H."/>
            <person name="Piel J."/>
            <person name="Ahrens C.H."/>
            <person name="Henk D."/>
            <person name="Freimoser F.M."/>
        </authorList>
    </citation>
    <scope>NUCLEOTIDE SEQUENCE [LARGE SCALE GENOMIC DNA]</scope>
    <source>
        <strain evidence="5">APC 1.2</strain>
    </source>
</reference>
<dbReference type="GO" id="GO:0008157">
    <property type="term" value="F:protein phosphatase 1 binding"/>
    <property type="evidence" value="ECO:0007669"/>
    <property type="project" value="TreeGrafter"/>
</dbReference>
<dbReference type="GO" id="GO:0005634">
    <property type="term" value="C:nucleus"/>
    <property type="evidence" value="ECO:0007669"/>
    <property type="project" value="UniProtKB-SubCell"/>
</dbReference>
<sequence>MQSRTVTQTQPNGTQQAVLHLRPADENQQISAANESSESTRPRVRWTTDVVDNENMNKKKLKICCIFHPQREFGESSDELCSSSSSDSSDESDMEAGAGNSGGQGENSGHEDHSEHCCGHKPRKGKKSAKTAKQAKKPASPNAYERQPQYKNRSTLPDKAI</sequence>
<evidence type="ECO:0000313" key="5">
    <source>
        <dbReference type="Proteomes" id="UP000292447"/>
    </source>
</evidence>
<proteinExistence type="inferred from homology"/>
<protein>
    <recommendedName>
        <fullName evidence="2">Type 1 phosphatases regulator</fullName>
    </recommendedName>
</protein>
<dbReference type="STRING" id="2163413.A0A4P6XNY2"/>
<gene>
    <name evidence="4" type="primary">MPUL0B06840</name>
    <name evidence="4" type="ORF">METSCH_B06840</name>
</gene>
<feature type="compositionally biased region" description="Basic and acidic residues" evidence="3">
    <location>
        <begin position="108"/>
        <end position="118"/>
    </location>
</feature>
<feature type="compositionally biased region" description="Polar residues" evidence="3">
    <location>
        <begin position="26"/>
        <end position="39"/>
    </location>
</feature>
<keyword evidence="5" id="KW-1185">Reference proteome</keyword>
<comment type="function">
    <text evidence="2">Regulator of type 1 phosphatases which maintains protein phosphatase activity under strict control.</text>
</comment>
<feature type="region of interest" description="Disordered" evidence="3">
    <location>
        <begin position="74"/>
        <end position="161"/>
    </location>
</feature>
<name>A0A4P6XNY2_9ASCO</name>
<evidence type="ECO:0000313" key="4">
    <source>
        <dbReference type="EMBL" id="QBM87481.1"/>
    </source>
</evidence>
<dbReference type="PANTHER" id="PTHR20835:SF0">
    <property type="entry name" value="E3 UBIQUITIN-PROTEIN LIGASE PPP1R11"/>
    <property type="match status" value="1"/>
</dbReference>
<dbReference type="InterPro" id="IPR011107">
    <property type="entry name" value="PPI_Ypi1"/>
</dbReference>
<keyword evidence="2" id="KW-0539">Nucleus</keyword>
<accession>A0A4P6XNY2</accession>
<evidence type="ECO:0000256" key="1">
    <source>
        <dbReference type="ARBA" id="ARBA00005605"/>
    </source>
</evidence>
<feature type="compositionally biased region" description="Polar residues" evidence="3">
    <location>
        <begin position="1"/>
        <end position="17"/>
    </location>
</feature>
<comment type="subcellular location">
    <subcellularLocation>
        <location evidence="2">Nucleus</location>
    </subcellularLocation>
</comment>
<dbReference type="Proteomes" id="UP000292447">
    <property type="component" value="Chromosome II"/>
</dbReference>
<organism evidence="4 5">
    <name type="scientific">Metschnikowia aff. pulcherrima</name>
    <dbReference type="NCBI Taxonomy" id="2163413"/>
    <lineage>
        <taxon>Eukaryota</taxon>
        <taxon>Fungi</taxon>
        <taxon>Dikarya</taxon>
        <taxon>Ascomycota</taxon>
        <taxon>Saccharomycotina</taxon>
        <taxon>Pichiomycetes</taxon>
        <taxon>Metschnikowiaceae</taxon>
        <taxon>Metschnikowia</taxon>
    </lineage>
</organism>
<dbReference type="EMBL" id="CP034457">
    <property type="protein sequence ID" value="QBM87481.1"/>
    <property type="molecule type" value="Genomic_DNA"/>
</dbReference>
<feature type="compositionally biased region" description="Basic residues" evidence="3">
    <location>
        <begin position="119"/>
        <end position="136"/>
    </location>
</feature>
<evidence type="ECO:0000256" key="3">
    <source>
        <dbReference type="SAM" id="MobiDB-lite"/>
    </source>
</evidence>
<evidence type="ECO:0000256" key="2">
    <source>
        <dbReference type="RuleBase" id="RU367162"/>
    </source>
</evidence>
<comment type="similarity">
    <text evidence="1 2">Belongs to the YPI1 family.</text>
</comment>
<dbReference type="PANTHER" id="PTHR20835">
    <property type="entry name" value="E3 UBIQUITIN-PROTEIN LIGASE PPP1R11-RELATED"/>
    <property type="match status" value="1"/>
</dbReference>
<feature type="region of interest" description="Disordered" evidence="3">
    <location>
        <begin position="1"/>
        <end position="53"/>
    </location>
</feature>
<dbReference type="AlphaFoldDB" id="A0A4P6XNY2"/>